<protein>
    <recommendedName>
        <fullName evidence="16">Cation/H+ exchanger domain-containing protein</fullName>
    </recommendedName>
</protein>
<feature type="transmembrane region" description="Helical" evidence="10">
    <location>
        <begin position="169"/>
        <end position="190"/>
    </location>
</feature>
<dbReference type="PANTHER" id="PTHR32468:SF22">
    <property type="entry name" value="CATION_H(+) ANTIPORTER 3-LIKE"/>
    <property type="match status" value="1"/>
</dbReference>
<dbReference type="Pfam" id="PF23256">
    <property type="entry name" value="CHX17_2nd"/>
    <property type="match status" value="1"/>
</dbReference>
<evidence type="ECO:0000256" key="9">
    <source>
        <dbReference type="ARBA" id="ARBA00038341"/>
    </source>
</evidence>
<evidence type="ECO:0000256" key="3">
    <source>
        <dbReference type="ARBA" id="ARBA00022538"/>
    </source>
</evidence>
<evidence type="ECO:0000256" key="6">
    <source>
        <dbReference type="ARBA" id="ARBA00022989"/>
    </source>
</evidence>
<evidence type="ECO:0000256" key="8">
    <source>
        <dbReference type="ARBA" id="ARBA00023136"/>
    </source>
</evidence>
<dbReference type="Gene3D" id="1.20.1530.20">
    <property type="match status" value="1"/>
</dbReference>
<dbReference type="InterPro" id="IPR057290">
    <property type="entry name" value="CHX17_C"/>
</dbReference>
<feature type="domain" description="Cation/H(+) antiporter C-terminal" evidence="13">
    <location>
        <begin position="632"/>
        <end position="775"/>
    </location>
</feature>
<feature type="transmembrane region" description="Helical" evidence="10">
    <location>
        <begin position="274"/>
        <end position="295"/>
    </location>
</feature>
<evidence type="ECO:0000256" key="2">
    <source>
        <dbReference type="ARBA" id="ARBA00022448"/>
    </source>
</evidence>
<evidence type="ECO:0000259" key="12">
    <source>
        <dbReference type="Pfam" id="PF23256"/>
    </source>
</evidence>
<dbReference type="GO" id="GO:0006885">
    <property type="term" value="P:regulation of pH"/>
    <property type="evidence" value="ECO:0007669"/>
    <property type="project" value="TreeGrafter"/>
</dbReference>
<proteinExistence type="inferred from homology"/>
<dbReference type="InterPro" id="IPR038770">
    <property type="entry name" value="Na+/solute_symporter_sf"/>
</dbReference>
<comment type="caution">
    <text evidence="14">The sequence shown here is derived from an EMBL/GenBank/DDBJ whole genome shotgun (WGS) entry which is preliminary data.</text>
</comment>
<evidence type="ECO:0000313" key="14">
    <source>
        <dbReference type="EMBL" id="KAK2982452.1"/>
    </source>
</evidence>
<dbReference type="Gene3D" id="3.40.50.12370">
    <property type="match status" value="1"/>
</dbReference>
<keyword evidence="8 10" id="KW-0472">Membrane</keyword>
<dbReference type="Pfam" id="PF23259">
    <property type="entry name" value="CHX17_C"/>
    <property type="match status" value="1"/>
</dbReference>
<keyword evidence="3" id="KW-0633">Potassium transport</keyword>
<name>A0AA88R765_9ASTE</name>
<feature type="transmembrane region" description="Helical" evidence="10">
    <location>
        <begin position="75"/>
        <end position="92"/>
    </location>
</feature>
<evidence type="ECO:0000256" key="7">
    <source>
        <dbReference type="ARBA" id="ARBA00023065"/>
    </source>
</evidence>
<evidence type="ECO:0008006" key="16">
    <source>
        <dbReference type="Google" id="ProtNLM"/>
    </source>
</evidence>
<dbReference type="Pfam" id="PF00999">
    <property type="entry name" value="Na_H_Exchanger"/>
    <property type="match status" value="1"/>
</dbReference>
<evidence type="ECO:0000313" key="15">
    <source>
        <dbReference type="Proteomes" id="UP001187471"/>
    </source>
</evidence>
<evidence type="ECO:0000259" key="13">
    <source>
        <dbReference type="Pfam" id="PF23259"/>
    </source>
</evidence>
<dbReference type="InterPro" id="IPR006153">
    <property type="entry name" value="Cation/H_exchanger_TM"/>
</dbReference>
<gene>
    <name evidence="14" type="ORF">RJ640_026295</name>
</gene>
<dbReference type="Proteomes" id="UP001187471">
    <property type="component" value="Unassembled WGS sequence"/>
</dbReference>
<dbReference type="GO" id="GO:0015297">
    <property type="term" value="F:antiporter activity"/>
    <property type="evidence" value="ECO:0007669"/>
    <property type="project" value="InterPro"/>
</dbReference>
<evidence type="ECO:0000256" key="5">
    <source>
        <dbReference type="ARBA" id="ARBA00022958"/>
    </source>
</evidence>
<feature type="transmembrane region" description="Helical" evidence="10">
    <location>
        <begin position="236"/>
        <end position="262"/>
    </location>
</feature>
<keyword evidence="5" id="KW-0630">Potassium</keyword>
<evidence type="ECO:0000256" key="10">
    <source>
        <dbReference type="SAM" id="Phobius"/>
    </source>
</evidence>
<feature type="domain" description="Cation/H+ exchanger transmembrane" evidence="11">
    <location>
        <begin position="54"/>
        <end position="427"/>
    </location>
</feature>
<feature type="transmembrane region" description="Helical" evidence="10">
    <location>
        <begin position="416"/>
        <end position="435"/>
    </location>
</feature>
<keyword evidence="15" id="KW-1185">Reference proteome</keyword>
<dbReference type="AlphaFoldDB" id="A0AA88R765"/>
<organism evidence="14 15">
    <name type="scientific">Escallonia rubra</name>
    <dbReference type="NCBI Taxonomy" id="112253"/>
    <lineage>
        <taxon>Eukaryota</taxon>
        <taxon>Viridiplantae</taxon>
        <taxon>Streptophyta</taxon>
        <taxon>Embryophyta</taxon>
        <taxon>Tracheophyta</taxon>
        <taxon>Spermatophyta</taxon>
        <taxon>Magnoliopsida</taxon>
        <taxon>eudicotyledons</taxon>
        <taxon>Gunneridae</taxon>
        <taxon>Pentapetalae</taxon>
        <taxon>asterids</taxon>
        <taxon>campanulids</taxon>
        <taxon>Escalloniales</taxon>
        <taxon>Escalloniaceae</taxon>
        <taxon>Escallonia</taxon>
    </lineage>
</organism>
<dbReference type="GO" id="GO:0006813">
    <property type="term" value="P:potassium ion transport"/>
    <property type="evidence" value="ECO:0007669"/>
    <property type="project" value="UniProtKB-KW"/>
</dbReference>
<dbReference type="EMBL" id="JAVXUO010001427">
    <property type="protein sequence ID" value="KAK2982452.1"/>
    <property type="molecule type" value="Genomic_DNA"/>
</dbReference>
<dbReference type="GO" id="GO:0012505">
    <property type="term" value="C:endomembrane system"/>
    <property type="evidence" value="ECO:0007669"/>
    <property type="project" value="TreeGrafter"/>
</dbReference>
<dbReference type="InterPro" id="IPR057291">
    <property type="entry name" value="CHX17_2nd"/>
</dbReference>
<feature type="domain" description="Cation/H(+) antiporter central" evidence="12">
    <location>
        <begin position="493"/>
        <end position="616"/>
    </location>
</feature>
<comment type="similarity">
    <text evidence="9">Belongs to the monovalent cation:proton antiporter 2 (CPA2) transporter (TC 2.A.37) family. CHX (TC 2.A.37.4) subfamily.</text>
</comment>
<evidence type="ECO:0000259" key="11">
    <source>
        <dbReference type="Pfam" id="PF00999"/>
    </source>
</evidence>
<evidence type="ECO:0000256" key="1">
    <source>
        <dbReference type="ARBA" id="ARBA00004141"/>
    </source>
</evidence>
<comment type="subcellular location">
    <subcellularLocation>
        <location evidence="1">Membrane</location>
        <topology evidence="1">Multi-pass membrane protein</topology>
    </subcellularLocation>
</comment>
<evidence type="ECO:0000256" key="4">
    <source>
        <dbReference type="ARBA" id="ARBA00022692"/>
    </source>
</evidence>
<dbReference type="GO" id="GO:1902600">
    <property type="term" value="P:proton transmembrane transport"/>
    <property type="evidence" value="ECO:0007669"/>
    <property type="project" value="InterPro"/>
</dbReference>
<dbReference type="InterPro" id="IPR050794">
    <property type="entry name" value="CPA2_transporter"/>
</dbReference>
<feature type="transmembrane region" description="Helical" evidence="10">
    <location>
        <begin position="356"/>
        <end position="378"/>
    </location>
</feature>
<keyword evidence="7" id="KW-0406">Ion transport</keyword>
<sequence length="779" mass="86130">MATLNEGELPGQNDEVCRVDVHLHSTGLWSASEARNFLSYALPRLQLQLALIFLLTQCLHFLFRRLYMPRLISEVMAGVILGKTFLGAIPHFSDTLFPEEAEIFIDLLSKIGFMFFMFLAGVKMDPSMVTKTGAKAWTLGISAMLVPVSVGLMVSNMTEDKLPLYRRPAISSAISTLYLIPFPVIATLLVDLKIMNTELGRLALAATLVGDLLSTAASFLVGNVRLKFLGWQSSNVAQIFVLSLALIAVIIFCTRVASLWIIKRTPEGKSVKGIYVALIACAVLASAILSDNVGLQYQFGPFLLGLSVPDGPPLGSTLVERLDTFISGLFAPLLMAYCGLELNLFEVFDVGYLRTLWSVISIEILTKFAAVFVPAVLCRMPIRDAVALSFIMMAQGIVEIALYHNNFKNQTIDSDTFTALVESVLAIATISYVVVRLVHDYSRRYTGYQKRNILHTAYNAELRVLACAHRQDDALATIKLLETSNPARESPIAVYALNLVELVGRATPLLINHRLGQKVTSSGSRSQQMIEVFQSFEQQYSGLVSVQVFTAMSLQKFMHHDICSLAFDKLASLIILPFHRKWNQNGKIVFDNNALRNVNRQVLETAPCSVAVLVDRRKINHEPSAMQSPYHVGVLFLGGDDDREALAYGKRMAKSLGVHLTVVRLVAVDDRNENQWDTVLDTETLKDIKVLSSHQNNIAYREEKVKDGPEAALIANAMEEAFDLIMVGRRHRDDSPLLSGISQWSDLAELGPLGDILASSDIKKPVSVLVVQQQVVKSK</sequence>
<feature type="transmembrane region" description="Helical" evidence="10">
    <location>
        <begin position="385"/>
        <end position="404"/>
    </location>
</feature>
<accession>A0AA88R765</accession>
<dbReference type="GO" id="GO:0016020">
    <property type="term" value="C:membrane"/>
    <property type="evidence" value="ECO:0007669"/>
    <property type="project" value="UniProtKB-SubCell"/>
</dbReference>
<feature type="transmembrane region" description="Helical" evidence="10">
    <location>
        <begin position="104"/>
        <end position="124"/>
    </location>
</feature>
<feature type="transmembrane region" description="Helical" evidence="10">
    <location>
        <begin position="202"/>
        <end position="224"/>
    </location>
</feature>
<reference evidence="14" key="1">
    <citation type="submission" date="2022-12" db="EMBL/GenBank/DDBJ databases">
        <title>Draft genome assemblies for two species of Escallonia (Escalloniales).</title>
        <authorList>
            <person name="Chanderbali A."/>
            <person name="Dervinis C."/>
            <person name="Anghel I."/>
            <person name="Soltis D."/>
            <person name="Soltis P."/>
            <person name="Zapata F."/>
        </authorList>
    </citation>
    <scope>NUCLEOTIDE SEQUENCE</scope>
    <source>
        <strain evidence="14">UCBG92.1500</strain>
        <tissue evidence="14">Leaf</tissue>
    </source>
</reference>
<feature type="transmembrane region" description="Helical" evidence="10">
    <location>
        <begin position="45"/>
        <end position="63"/>
    </location>
</feature>
<feature type="transmembrane region" description="Helical" evidence="10">
    <location>
        <begin position="136"/>
        <end position="157"/>
    </location>
</feature>
<keyword evidence="4 10" id="KW-0812">Transmembrane</keyword>
<dbReference type="PANTHER" id="PTHR32468">
    <property type="entry name" value="CATION/H + ANTIPORTER"/>
    <property type="match status" value="1"/>
</dbReference>
<keyword evidence="6 10" id="KW-1133">Transmembrane helix</keyword>
<keyword evidence="2" id="KW-0813">Transport</keyword>